<dbReference type="GO" id="GO:0006364">
    <property type="term" value="P:rRNA processing"/>
    <property type="evidence" value="ECO:0007669"/>
    <property type="project" value="UniProtKB-UniRule"/>
</dbReference>
<dbReference type="GO" id="GO:0004222">
    <property type="term" value="F:metalloendopeptidase activity"/>
    <property type="evidence" value="ECO:0007669"/>
    <property type="project" value="InterPro"/>
</dbReference>
<organism evidence="8 11">
    <name type="scientific">Polynucleobacter paneuropaeus</name>
    <dbReference type="NCBI Taxonomy" id="2527775"/>
    <lineage>
        <taxon>Bacteria</taxon>
        <taxon>Pseudomonadati</taxon>
        <taxon>Pseudomonadota</taxon>
        <taxon>Betaproteobacteria</taxon>
        <taxon>Burkholderiales</taxon>
        <taxon>Burkholderiaceae</taxon>
        <taxon>Polynucleobacter</taxon>
    </lineage>
</organism>
<dbReference type="GO" id="GO:0008270">
    <property type="term" value="F:zinc ion binding"/>
    <property type="evidence" value="ECO:0007669"/>
    <property type="project" value="UniProtKB-UniRule"/>
</dbReference>
<evidence type="ECO:0000256" key="5">
    <source>
        <dbReference type="ARBA" id="ARBA00022801"/>
    </source>
</evidence>
<dbReference type="HAMAP" id="MF_00009">
    <property type="entry name" value="Endoribonucl_YbeY"/>
    <property type="match status" value="1"/>
</dbReference>
<dbReference type="Proteomes" id="UP000251072">
    <property type="component" value="Unassembled WGS sequence"/>
</dbReference>
<dbReference type="RefSeq" id="WP_112205338.1">
    <property type="nucleotide sequence ID" value="NZ_CBCSBS010000002.1"/>
</dbReference>
<evidence type="ECO:0000256" key="4">
    <source>
        <dbReference type="ARBA" id="ARBA00022759"/>
    </source>
</evidence>
<comment type="cofactor">
    <cofactor evidence="7">
        <name>Zn(2+)</name>
        <dbReference type="ChEBI" id="CHEBI:29105"/>
    </cofactor>
    <text evidence="7">Binds 1 zinc ion.</text>
</comment>
<dbReference type="Pfam" id="PF02130">
    <property type="entry name" value="YbeY"/>
    <property type="match status" value="1"/>
</dbReference>
<dbReference type="GO" id="GO:0004521">
    <property type="term" value="F:RNA endonuclease activity"/>
    <property type="evidence" value="ECO:0007669"/>
    <property type="project" value="UniProtKB-UniRule"/>
</dbReference>
<feature type="binding site" evidence="7">
    <location>
        <position position="123"/>
    </location>
    <ligand>
        <name>Zn(2+)</name>
        <dbReference type="ChEBI" id="CHEBI:29105"/>
        <note>catalytic</note>
    </ligand>
</feature>
<evidence type="ECO:0000313" key="9">
    <source>
        <dbReference type="EMBL" id="MBT8591290.1"/>
    </source>
</evidence>
<keyword evidence="7" id="KW-0690">Ribosome biogenesis</keyword>
<keyword evidence="12" id="KW-1185">Reference proteome</keyword>
<evidence type="ECO:0000256" key="2">
    <source>
        <dbReference type="ARBA" id="ARBA00022722"/>
    </source>
</evidence>
<keyword evidence="4 7" id="KW-0255">Endonuclease</keyword>
<dbReference type="EMBL" id="QMCH01000001">
    <property type="protein sequence ID" value="RAZ43438.1"/>
    <property type="molecule type" value="Genomic_DNA"/>
</dbReference>
<keyword evidence="7" id="KW-0963">Cytoplasm</keyword>
<dbReference type="PANTHER" id="PTHR46986">
    <property type="entry name" value="ENDORIBONUCLEASE YBEY, CHLOROPLASTIC"/>
    <property type="match status" value="1"/>
</dbReference>
<evidence type="ECO:0000313" key="11">
    <source>
        <dbReference type="Proteomes" id="UP000248592"/>
    </source>
</evidence>
<keyword evidence="7" id="KW-0698">rRNA processing</keyword>
<dbReference type="SUPFAM" id="SSF55486">
    <property type="entry name" value="Metalloproteases ('zincins'), catalytic domain"/>
    <property type="match status" value="1"/>
</dbReference>
<accession>A0A2Z4JPB7</accession>
<name>A0A2Z4JPB7_9BURK</name>
<comment type="subcellular location">
    <subcellularLocation>
        <location evidence="7">Cytoplasm</location>
    </subcellularLocation>
</comment>
<reference evidence="10 12" key="2">
    <citation type="submission" date="2018-06" db="EMBL/GenBank/DDBJ databases">
        <title>Genome of strain Polynucleobacter sp. FUKU-NW-11.</title>
        <authorList>
            <person name="Hahn M.W."/>
        </authorList>
    </citation>
    <scope>NUCLEOTIDE SEQUENCE [LARGE SCALE GENOMIC DNA]</scope>
    <source>
        <strain evidence="10">FUKU-NW-11</strain>
        <strain evidence="12">FUKU-NW11</strain>
    </source>
</reference>
<dbReference type="Proteomes" id="UP000762271">
    <property type="component" value="Unassembled WGS sequence"/>
</dbReference>
<keyword evidence="3 7" id="KW-0479">Metal-binding</keyword>
<comment type="similarity">
    <text evidence="1 7">Belongs to the endoribonuclease YbeY family.</text>
</comment>
<dbReference type="Proteomes" id="UP000248592">
    <property type="component" value="Chromosome"/>
</dbReference>
<dbReference type="InterPro" id="IPR023091">
    <property type="entry name" value="MetalPrtase_cat_dom_sf_prd"/>
</dbReference>
<feature type="binding site" evidence="7">
    <location>
        <position position="117"/>
    </location>
    <ligand>
        <name>Zn(2+)</name>
        <dbReference type="ChEBI" id="CHEBI:29105"/>
        <note>catalytic</note>
    </ligand>
</feature>
<evidence type="ECO:0000313" key="12">
    <source>
        <dbReference type="Proteomes" id="UP000251072"/>
    </source>
</evidence>
<reference evidence="9" key="4">
    <citation type="journal article" date="2021" name="Genome Biol. Evol.">
        <title>Continental-Scale Gene Flow Prevents Allopatric Divergence of Pelagic Freshwater Bacteria.</title>
        <authorList>
            <person name="Hoetzinger M."/>
            <person name="Pitt A."/>
            <person name="Huemer A."/>
            <person name="Hahn M.W."/>
        </authorList>
    </citation>
    <scope>NUCLEOTIDE SEQUENCE</scope>
    <source>
        <strain evidence="9">AP-YLGG-20-G6</strain>
    </source>
</reference>
<evidence type="ECO:0000313" key="10">
    <source>
        <dbReference type="EMBL" id="RAZ43438.1"/>
    </source>
</evidence>
<evidence type="ECO:0000256" key="3">
    <source>
        <dbReference type="ARBA" id="ARBA00022723"/>
    </source>
</evidence>
<dbReference type="EMBL" id="JAANGI010000001">
    <property type="protein sequence ID" value="MBT8591290.1"/>
    <property type="molecule type" value="Genomic_DNA"/>
</dbReference>
<dbReference type="PANTHER" id="PTHR46986:SF1">
    <property type="entry name" value="ENDORIBONUCLEASE YBEY, CHLOROPLASTIC"/>
    <property type="match status" value="1"/>
</dbReference>
<gene>
    <name evidence="7 8" type="primary">ybeY</name>
    <name evidence="10" type="ORF">DP176_00105</name>
    <name evidence="9" type="ORF">G6693_05040</name>
    <name evidence="8" type="ORF">Pas1_08260</name>
</gene>
<protein>
    <recommendedName>
        <fullName evidence="7">Endoribonuclease YbeY</fullName>
        <ecNumber evidence="7">3.1.-.-</ecNumber>
    </recommendedName>
</protein>
<dbReference type="GO" id="GO:0005737">
    <property type="term" value="C:cytoplasm"/>
    <property type="evidence" value="ECO:0007669"/>
    <property type="project" value="UniProtKB-SubCell"/>
</dbReference>
<dbReference type="EC" id="3.1.-.-" evidence="7"/>
<dbReference type="Gene3D" id="3.40.390.30">
    <property type="entry name" value="Metalloproteases ('zincins'), catalytic domain"/>
    <property type="match status" value="1"/>
</dbReference>
<keyword evidence="5 7" id="KW-0378">Hydrolase</keyword>
<dbReference type="NCBIfam" id="TIGR00043">
    <property type="entry name" value="rRNA maturation RNase YbeY"/>
    <property type="match status" value="1"/>
</dbReference>
<comment type="function">
    <text evidence="7">Single strand-specific metallo-endoribonuclease involved in late-stage 70S ribosome quality control and in maturation of the 3' terminus of the 16S rRNA.</text>
</comment>
<keyword evidence="2 7" id="KW-0540">Nuclease</keyword>
<dbReference type="EMBL" id="CP030085">
    <property type="protein sequence ID" value="AWW50371.1"/>
    <property type="molecule type" value="Genomic_DNA"/>
</dbReference>
<keyword evidence="6 7" id="KW-0862">Zinc</keyword>
<feature type="binding site" evidence="7">
    <location>
        <position position="113"/>
    </location>
    <ligand>
        <name>Zn(2+)</name>
        <dbReference type="ChEBI" id="CHEBI:29105"/>
        <note>catalytic</note>
    </ligand>
</feature>
<dbReference type="PROSITE" id="PS01306">
    <property type="entry name" value="UPF0054"/>
    <property type="match status" value="1"/>
</dbReference>
<proteinExistence type="inferred from homology"/>
<evidence type="ECO:0000256" key="7">
    <source>
        <dbReference type="HAMAP-Rule" id="MF_00009"/>
    </source>
</evidence>
<evidence type="ECO:0000313" key="8">
    <source>
        <dbReference type="EMBL" id="AWW50371.1"/>
    </source>
</evidence>
<dbReference type="InterPro" id="IPR020549">
    <property type="entry name" value="YbeY_CS"/>
</dbReference>
<sequence>MSTKLQIDLQFASPAIESAINQIASNSLIKKWIKATTNKVGLITIRFVNAAEAKKMNAAYRKKDKPTNVLTFPYALDKASLNADIILCVPVIQKEAKEQGKDMKSHLAHLIIHGCLHAQGHDHGIPKQAEKMEALEIKLLKELGFANPYTPQ</sequence>
<reference evidence="8" key="3">
    <citation type="journal article" date="2019" name="Int. J. Syst. Evol. Microbiol.">
        <title>Polynucleobacter paneuropaeus sp. nov., characterized by six strains isolated from freshwater lakes located along a 3000 km north-south cross-section across Europe.</title>
        <authorList>
            <person name="Hoetzinger M."/>
            <person name="Schmidt J."/>
            <person name="Pitt A."/>
            <person name="Koll U."/>
            <person name="Lang E."/>
            <person name="Hahn M.W."/>
        </authorList>
    </citation>
    <scope>NUCLEOTIDE SEQUENCE</scope>
    <source>
        <strain evidence="8">MG-25-Pas1-D2</strain>
    </source>
</reference>
<evidence type="ECO:0000256" key="6">
    <source>
        <dbReference type="ARBA" id="ARBA00022833"/>
    </source>
</evidence>
<reference evidence="11" key="1">
    <citation type="submission" date="2018-06" db="EMBL/GenBank/DDBJ databases">
        <title>Description of a new Polynucleobacter species.</title>
        <authorList>
            <person name="Hahn M.W."/>
        </authorList>
    </citation>
    <scope>NUCLEOTIDE SEQUENCE [LARGE SCALE GENOMIC DNA]</scope>
    <source>
        <strain evidence="11">MG-25-Pas1-D2</strain>
    </source>
</reference>
<evidence type="ECO:0000256" key="1">
    <source>
        <dbReference type="ARBA" id="ARBA00010875"/>
    </source>
</evidence>
<dbReference type="InterPro" id="IPR002036">
    <property type="entry name" value="YbeY"/>
</dbReference>
<dbReference type="AlphaFoldDB" id="A0A2Z4JPB7"/>